<comment type="caution">
    <text evidence="2">The sequence shown here is derived from an EMBL/GenBank/DDBJ whole genome shotgun (WGS) entry which is preliminary data.</text>
</comment>
<reference evidence="2" key="1">
    <citation type="submission" date="2022-10" db="EMBL/GenBank/DDBJ databases">
        <title>Determination and structural analysis of whole genome sequence of Sarocladium strictum F4-1.</title>
        <authorList>
            <person name="Hu L."/>
            <person name="Jiang Y."/>
        </authorList>
    </citation>
    <scope>NUCLEOTIDE SEQUENCE</scope>
    <source>
        <strain evidence="2">F4-1</strain>
    </source>
</reference>
<name>A0AA39GNV0_SARSR</name>
<proteinExistence type="inferred from homology"/>
<dbReference type="SUPFAM" id="SSF53335">
    <property type="entry name" value="S-adenosyl-L-methionine-dependent methyltransferases"/>
    <property type="match status" value="1"/>
</dbReference>
<dbReference type="Gene3D" id="3.40.50.150">
    <property type="entry name" value="Vaccinia Virus protein VP39"/>
    <property type="match status" value="1"/>
</dbReference>
<comment type="similarity">
    <text evidence="1">Belongs to the methyltransferase superfamily. LaeA methyltransferase family.</text>
</comment>
<dbReference type="EMBL" id="JAPDFR010000001">
    <property type="protein sequence ID" value="KAK0390825.1"/>
    <property type="molecule type" value="Genomic_DNA"/>
</dbReference>
<dbReference type="Pfam" id="PF13489">
    <property type="entry name" value="Methyltransf_23"/>
    <property type="match status" value="1"/>
</dbReference>
<sequence length="516" mass="57660">MPLLRPTSSRGRAGKADVLYQQVNQSPGPISGCSLPVVSQVAGEPPVPEQVRVAQDKPDGERWPGQCDLLLEQFQSRHYEAAVSCCSSNVHRSSPNENRPFKSQIDSRVHNELDDILIDEPATGILQPAYTRASLPPPSARPIYSWKRLIHPNGALVFSNISTAAEEAMSANALSQAQGEAIAEIPFVMDDVSSIETAISLDVVDSDYESDGHTSETTSTSSSVHDFLYENGRRFHRFREGRYAFPNDEPEQEREDLKHAMTKILCHQNLHFAPLGSNTQQVLDMGTGTGTWAVEMGDQYPNAEILGVDLSPIQPAWLPPNVRFVVDDVESHWLYPPDYFDYIHSRHVVMAIRDWPRLMRQSIMHLKPGGWVELQEIHHFPMGQHDRPISLNDPIAQYWSSIREGLSTLGVDSDIIASGELPAMMREAGFVNVKEQVIKIPLGTWPEGQVLKTVGLYWRTILLDGLQAIGMGPLTRGLRWSPEAVELFLVQVRRAYLEDTTGMYMPFHIICGQKPA</sequence>
<organism evidence="2 3">
    <name type="scientific">Sarocladium strictum</name>
    <name type="common">Black bundle disease fungus</name>
    <name type="synonym">Acremonium strictum</name>
    <dbReference type="NCBI Taxonomy" id="5046"/>
    <lineage>
        <taxon>Eukaryota</taxon>
        <taxon>Fungi</taxon>
        <taxon>Dikarya</taxon>
        <taxon>Ascomycota</taxon>
        <taxon>Pezizomycotina</taxon>
        <taxon>Sordariomycetes</taxon>
        <taxon>Hypocreomycetidae</taxon>
        <taxon>Hypocreales</taxon>
        <taxon>Sarocladiaceae</taxon>
        <taxon>Sarocladium</taxon>
    </lineage>
</organism>
<dbReference type="PANTHER" id="PTHR43591">
    <property type="entry name" value="METHYLTRANSFERASE"/>
    <property type="match status" value="1"/>
</dbReference>
<dbReference type="GO" id="GO:0008168">
    <property type="term" value="F:methyltransferase activity"/>
    <property type="evidence" value="ECO:0007669"/>
    <property type="project" value="TreeGrafter"/>
</dbReference>
<dbReference type="PANTHER" id="PTHR43591:SF10">
    <property type="entry name" value="ABC TRANSMEMBRANE TYPE-1 DOMAIN-CONTAINING PROTEIN-RELATED"/>
    <property type="match status" value="1"/>
</dbReference>
<accession>A0AA39GNV0</accession>
<gene>
    <name evidence="2" type="ORF">NLU13_0328</name>
</gene>
<dbReference type="CDD" id="cd02440">
    <property type="entry name" value="AdoMet_MTases"/>
    <property type="match status" value="1"/>
</dbReference>
<keyword evidence="3" id="KW-1185">Reference proteome</keyword>
<dbReference type="InterPro" id="IPR029063">
    <property type="entry name" value="SAM-dependent_MTases_sf"/>
</dbReference>
<evidence type="ECO:0000313" key="2">
    <source>
        <dbReference type="EMBL" id="KAK0390825.1"/>
    </source>
</evidence>
<evidence type="ECO:0000313" key="3">
    <source>
        <dbReference type="Proteomes" id="UP001175261"/>
    </source>
</evidence>
<dbReference type="Proteomes" id="UP001175261">
    <property type="component" value="Unassembled WGS sequence"/>
</dbReference>
<dbReference type="AlphaFoldDB" id="A0AA39GNV0"/>
<protein>
    <submittedName>
        <fullName evidence="2">Uncharacterized protein</fullName>
    </submittedName>
</protein>
<evidence type="ECO:0000256" key="1">
    <source>
        <dbReference type="ARBA" id="ARBA00038158"/>
    </source>
</evidence>